<dbReference type="GO" id="GO:0000049">
    <property type="term" value="F:tRNA binding"/>
    <property type="evidence" value="ECO:0007669"/>
    <property type="project" value="UniProtKB-KW"/>
</dbReference>
<feature type="compositionally biased region" description="Low complexity" evidence="16">
    <location>
        <begin position="870"/>
        <end position="883"/>
    </location>
</feature>
<evidence type="ECO:0000256" key="6">
    <source>
        <dbReference type="ARBA" id="ARBA00022694"/>
    </source>
</evidence>
<keyword evidence="13 15" id="KW-0694">RNA-binding</keyword>
<comment type="cofactor">
    <cofactor evidence="15">
        <name>Zn(2+)</name>
        <dbReference type="ChEBI" id="CHEBI:29105"/>
    </cofactor>
    <text evidence="15">Binds 2 Zn(2+) ions per homotetramer.</text>
</comment>
<keyword evidence="4 15" id="KW-0997">Cell inner membrane</keyword>
<feature type="compositionally biased region" description="Low complexity" evidence="16">
    <location>
        <begin position="844"/>
        <end position="859"/>
    </location>
</feature>
<keyword evidence="15" id="KW-0862">Zinc</keyword>
<comment type="catalytic activity">
    <reaction evidence="15">
        <text>Endonucleolytic cleavage of single-stranded RNA in A- and U-rich regions.</text>
        <dbReference type="EC" id="3.1.26.12"/>
    </reaction>
</comment>
<dbReference type="GO" id="GO:0009898">
    <property type="term" value="C:cytoplasmic side of plasma membrane"/>
    <property type="evidence" value="ECO:0007669"/>
    <property type="project" value="UniProtKB-UniRule"/>
</dbReference>
<dbReference type="GO" id="GO:0008270">
    <property type="term" value="F:zinc ion binding"/>
    <property type="evidence" value="ECO:0007669"/>
    <property type="project" value="UniProtKB-UniRule"/>
</dbReference>
<name>A0A7W6WIQ5_9PROT</name>
<keyword evidence="9 15" id="KW-0699">rRNA-binding</keyword>
<feature type="compositionally biased region" description="Gly residues" evidence="16">
    <location>
        <begin position="113"/>
        <end position="130"/>
    </location>
</feature>
<evidence type="ECO:0000256" key="4">
    <source>
        <dbReference type="ARBA" id="ARBA00022519"/>
    </source>
</evidence>
<evidence type="ECO:0000256" key="13">
    <source>
        <dbReference type="ARBA" id="ARBA00022884"/>
    </source>
</evidence>
<dbReference type="HAMAP" id="MF_00970">
    <property type="entry name" value="RNase_E"/>
    <property type="match status" value="1"/>
</dbReference>
<dbReference type="InterPro" id="IPR012340">
    <property type="entry name" value="NA-bd_OB-fold"/>
</dbReference>
<dbReference type="CDD" id="cd04453">
    <property type="entry name" value="S1_RNase_E"/>
    <property type="match status" value="1"/>
</dbReference>
<dbReference type="Pfam" id="PF20833">
    <property type="entry name" value="RNase_E_G_Thio"/>
    <property type="match status" value="1"/>
</dbReference>
<comment type="function">
    <text evidence="15">Endoribonuclease that plays a central role in RNA processing and decay. Required for the maturation of 5S and 16S rRNAs and the majority of tRNAs. Also involved in the degradation of most mRNAs.</text>
</comment>
<dbReference type="EMBL" id="JACIGI010000001">
    <property type="protein sequence ID" value="MBB4284476.1"/>
    <property type="molecule type" value="Genomic_DNA"/>
</dbReference>
<keyword evidence="14 15" id="KW-0472">Membrane</keyword>
<evidence type="ECO:0000259" key="17">
    <source>
        <dbReference type="SMART" id="SM00316"/>
    </source>
</evidence>
<dbReference type="SMART" id="SM00316">
    <property type="entry name" value="S1"/>
    <property type="match status" value="1"/>
</dbReference>
<keyword evidence="6 15" id="KW-0819">tRNA processing</keyword>
<dbReference type="GO" id="GO:0008995">
    <property type="term" value="F:ribonuclease E activity"/>
    <property type="evidence" value="ECO:0007669"/>
    <property type="project" value="UniProtKB-EC"/>
</dbReference>
<feature type="compositionally biased region" description="Acidic residues" evidence="16">
    <location>
        <begin position="649"/>
        <end position="662"/>
    </location>
</feature>
<keyword evidence="5 15" id="KW-0698">rRNA processing</keyword>
<comment type="similarity">
    <text evidence="1">Belongs to the RNase E/G family. RNase G subfamily.</text>
</comment>
<dbReference type="Gene3D" id="3.40.1260.20">
    <property type="entry name" value="Ribonuclease E, catalytic domain"/>
    <property type="match status" value="1"/>
</dbReference>
<proteinExistence type="inferred from homology"/>
<feature type="compositionally biased region" description="Low complexity" evidence="16">
    <location>
        <begin position="812"/>
        <end position="837"/>
    </location>
</feature>
<dbReference type="GO" id="GO:0006364">
    <property type="term" value="P:rRNA processing"/>
    <property type="evidence" value="ECO:0007669"/>
    <property type="project" value="UniProtKB-UniRule"/>
</dbReference>
<feature type="compositionally biased region" description="Basic and acidic residues" evidence="16">
    <location>
        <begin position="564"/>
        <end position="580"/>
    </location>
</feature>
<keyword evidence="11 15" id="KW-0378">Hydrolase</keyword>
<evidence type="ECO:0000256" key="9">
    <source>
        <dbReference type="ARBA" id="ARBA00022730"/>
    </source>
</evidence>
<keyword evidence="7 15" id="KW-0540">Nuclease</keyword>
<feature type="compositionally biased region" description="Gly residues" evidence="16">
    <location>
        <begin position="914"/>
        <end position="924"/>
    </location>
</feature>
<dbReference type="SUPFAM" id="SSF50249">
    <property type="entry name" value="Nucleic acid-binding proteins"/>
    <property type="match status" value="1"/>
</dbReference>
<feature type="binding site" evidence="15">
    <location>
        <position position="481"/>
    </location>
    <ligand>
        <name>Zn(2+)</name>
        <dbReference type="ChEBI" id="CHEBI:29105"/>
        <note>ligand shared between dimeric partners</note>
    </ligand>
</feature>
<keyword evidence="19" id="KW-1185">Reference proteome</keyword>
<dbReference type="Proteomes" id="UP000555728">
    <property type="component" value="Unassembled WGS sequence"/>
</dbReference>
<feature type="binding site" evidence="15">
    <location>
        <position position="420"/>
    </location>
    <ligand>
        <name>Mg(2+)</name>
        <dbReference type="ChEBI" id="CHEBI:18420"/>
        <note>catalytic</note>
    </ligand>
</feature>
<evidence type="ECO:0000256" key="16">
    <source>
        <dbReference type="SAM" id="MobiDB-lite"/>
    </source>
</evidence>
<dbReference type="AlphaFoldDB" id="A0A7W6WIQ5"/>
<dbReference type="GO" id="GO:0000287">
    <property type="term" value="F:magnesium ion binding"/>
    <property type="evidence" value="ECO:0007669"/>
    <property type="project" value="UniProtKB-UniRule"/>
</dbReference>
<keyword evidence="8 15" id="KW-0479">Metal-binding</keyword>
<keyword evidence="12 15" id="KW-0460">Magnesium</keyword>
<feature type="compositionally biased region" description="Acidic residues" evidence="16">
    <location>
        <begin position="584"/>
        <end position="602"/>
    </location>
</feature>
<dbReference type="NCBIfam" id="TIGR00757">
    <property type="entry name" value="RNaseEG"/>
    <property type="match status" value="1"/>
</dbReference>
<dbReference type="Pfam" id="PF10150">
    <property type="entry name" value="RNase_E_G"/>
    <property type="match status" value="1"/>
</dbReference>
<evidence type="ECO:0000256" key="5">
    <source>
        <dbReference type="ARBA" id="ARBA00022552"/>
    </source>
</evidence>
<dbReference type="InterPro" id="IPR003029">
    <property type="entry name" value="S1_domain"/>
</dbReference>
<feature type="region of interest" description="Disordered" evidence="16">
    <location>
        <begin position="94"/>
        <end position="148"/>
    </location>
</feature>
<keyword evidence="15" id="KW-0820">tRNA-binding</keyword>
<feature type="compositionally biased region" description="Basic residues" evidence="16">
    <location>
        <begin position="621"/>
        <end position="631"/>
    </location>
</feature>
<evidence type="ECO:0000256" key="11">
    <source>
        <dbReference type="ARBA" id="ARBA00022801"/>
    </source>
</evidence>
<dbReference type="InterPro" id="IPR004659">
    <property type="entry name" value="RNase_E/G"/>
</dbReference>
<evidence type="ECO:0000256" key="14">
    <source>
        <dbReference type="ARBA" id="ARBA00023136"/>
    </source>
</evidence>
<feature type="binding site" evidence="15">
    <location>
        <position position="478"/>
    </location>
    <ligand>
        <name>Zn(2+)</name>
        <dbReference type="ChEBI" id="CHEBI:29105"/>
        <note>ligand shared between dimeric partners</note>
    </ligand>
</feature>
<dbReference type="RefSeq" id="WP_184430944.1">
    <property type="nucleotide sequence ID" value="NZ_JACIGI010000001.1"/>
</dbReference>
<comment type="similarity">
    <text evidence="15">Belongs to the RNase E/G family. RNase E subfamily.</text>
</comment>
<keyword evidence="2 15" id="KW-1003">Cell membrane</keyword>
<feature type="compositionally biased region" description="Basic and acidic residues" evidence="16">
    <location>
        <begin position="632"/>
        <end position="648"/>
    </location>
</feature>
<feature type="compositionally biased region" description="Basic residues" evidence="16">
    <location>
        <begin position="711"/>
        <end position="726"/>
    </location>
</feature>
<keyword evidence="3 15" id="KW-0963">Cytoplasm</keyword>
<comment type="cofactor">
    <cofactor evidence="15">
        <name>Mg(2+)</name>
        <dbReference type="ChEBI" id="CHEBI:18420"/>
    </cofactor>
    <text evidence="15">Binds 1 Mg(2+) ion per subunit.</text>
</comment>
<protein>
    <recommendedName>
        <fullName evidence="15">Ribonuclease E</fullName>
        <shortName evidence="15">RNase E</shortName>
        <ecNumber evidence="15">3.1.26.12</ecNumber>
    </recommendedName>
</protein>
<evidence type="ECO:0000256" key="15">
    <source>
        <dbReference type="HAMAP-Rule" id="MF_00970"/>
    </source>
</evidence>
<dbReference type="Gene3D" id="2.40.50.140">
    <property type="entry name" value="Nucleic acid-binding proteins"/>
    <property type="match status" value="1"/>
</dbReference>
<dbReference type="PANTHER" id="PTHR30001">
    <property type="entry name" value="RIBONUCLEASE"/>
    <property type="match status" value="1"/>
</dbReference>
<dbReference type="InterPro" id="IPR048583">
    <property type="entry name" value="RNase_E_G_thioredoxin-like"/>
</dbReference>
<accession>A0A7W6WIQ5</accession>
<dbReference type="InterPro" id="IPR019307">
    <property type="entry name" value="RNA-bd_AU-1/RNase_E/G"/>
</dbReference>
<evidence type="ECO:0000313" key="18">
    <source>
        <dbReference type="EMBL" id="MBB4284476.1"/>
    </source>
</evidence>
<feature type="compositionally biased region" description="Low complexity" evidence="16">
    <location>
        <begin position="742"/>
        <end position="753"/>
    </location>
</feature>
<sequence length="924" mass="100434">MTKRLLIDTGHPEETRVVVLDGTRLEEFDVETSTKKQIKGNIYLAKVVRVEPSLQAAFVEYGGNRHGFLAFSEIHPDYYQIPVADRQALIAEQTERQRAAEAEEESRAERGAGRGNGNGNNGNGDSGSGAGRDSEDVEELGGEETVAAASPQLQANMLRHYKIQEVIKRRQILLVQVVKEERGNKGAALTTYLSLAGRYCVFMPNTARGGGVSRKISSQADRRRLKGILADLHGPPGGSVILRTAGAERSKAEIKRDFEFLMRQWEQIKDTTLKSIAPALIHEEANLIKRAIRDIYTRDVEEVIVDGEDGYRAAKDFMKMLTPSHARKVKPYRDQTMPLFHRFQVESQLDAMHSPVAQLRSGGYVVINQTEALVAIDVNSGRATKERHIEETALKTNLEAADEIARQLRLRDLAGLIVIDFIDMDDNRNNAAVERRLKEALKQDRARIQMGRISAFGLMELSRQRLRPSLMETAFHTCQHCHGTGVVRSIESTAIQMLRVLEEEGVRRRSAEVTLRVPTPVALYILNNKRAMLTAIEARYEFRVSIEGDDSLIIPAYTMDRVRAESRPGAEATAPEREPVATEEPPEAYDNDNDDDGEDDDLPDRADQREAARDGDDASTRKKRRRRRRKPKRDDAGERSGDEARDERDDREERDEGDDGEGRDERDQRDQHQDDDASADDDAGNGDGNGDGDGDANGNGDDDGGNGGSSRSRRSRRRRGGRRNRRSSGTEAEDGADGAGSGEAAPAPDTAAPVTESDGESVNATDAEAAVLALAAPDERLALAPPVETEAETETEAKTETAPAPVTPVPFGPAAGEPEPASEPGIAAEAPASPADAAGEEAADQGAEATEAPAEAAETAPEESPEEAPAEAPAAAPDETPEAAPEPAPTEAPTEAPTDGQPEGTDAAQAANGEPGGRRGWWRR</sequence>
<feature type="compositionally biased region" description="Basic and acidic residues" evidence="16">
    <location>
        <begin position="94"/>
        <end position="112"/>
    </location>
</feature>
<feature type="compositionally biased region" description="Basic and acidic residues" evidence="16">
    <location>
        <begin position="663"/>
        <end position="675"/>
    </location>
</feature>
<feature type="compositionally biased region" description="Basic and acidic residues" evidence="16">
    <location>
        <begin position="603"/>
        <end position="620"/>
    </location>
</feature>
<dbReference type="GO" id="GO:0008033">
    <property type="term" value="P:tRNA processing"/>
    <property type="evidence" value="ECO:0007669"/>
    <property type="project" value="UniProtKB-UniRule"/>
</dbReference>
<feature type="region of interest" description="Disordered" evidence="16">
    <location>
        <begin position="781"/>
        <end position="924"/>
    </location>
</feature>
<comment type="caution">
    <text evidence="18">The sequence shown here is derived from an EMBL/GenBank/DDBJ whole genome shotgun (WGS) entry which is preliminary data.</text>
</comment>
<organism evidence="18 19">
    <name type="scientific">Roseospira goensis</name>
    <dbReference type="NCBI Taxonomy" id="391922"/>
    <lineage>
        <taxon>Bacteria</taxon>
        <taxon>Pseudomonadati</taxon>
        <taxon>Pseudomonadota</taxon>
        <taxon>Alphaproteobacteria</taxon>
        <taxon>Rhodospirillales</taxon>
        <taxon>Rhodospirillaceae</taxon>
        <taxon>Roseospira</taxon>
    </lineage>
</organism>
<evidence type="ECO:0000256" key="3">
    <source>
        <dbReference type="ARBA" id="ARBA00022490"/>
    </source>
</evidence>
<evidence type="ECO:0000313" key="19">
    <source>
        <dbReference type="Proteomes" id="UP000555728"/>
    </source>
</evidence>
<feature type="domain" description="S1 motif" evidence="17">
    <location>
        <begin position="38"/>
        <end position="192"/>
    </location>
</feature>
<dbReference type="GO" id="GO:0005737">
    <property type="term" value="C:cytoplasm"/>
    <property type="evidence" value="ECO:0007669"/>
    <property type="project" value="UniProtKB-SubCell"/>
</dbReference>
<feature type="region of interest" description="Disordered" evidence="16">
    <location>
        <begin position="564"/>
        <end position="768"/>
    </location>
</feature>
<feature type="binding site" evidence="15">
    <location>
        <position position="377"/>
    </location>
    <ligand>
        <name>Mg(2+)</name>
        <dbReference type="ChEBI" id="CHEBI:18420"/>
        <note>catalytic</note>
    </ligand>
</feature>
<dbReference type="EC" id="3.1.26.12" evidence="15"/>
<evidence type="ECO:0000256" key="12">
    <source>
        <dbReference type="ARBA" id="ARBA00022842"/>
    </source>
</evidence>
<feature type="compositionally biased region" description="Acidic residues" evidence="16">
    <location>
        <begin position="676"/>
        <end position="704"/>
    </location>
</feature>
<comment type="subcellular location">
    <subcellularLocation>
        <location evidence="15">Cytoplasm</location>
    </subcellularLocation>
    <subcellularLocation>
        <location evidence="15">Cell inner membrane</location>
        <topology evidence="15">Peripheral membrane protein</topology>
        <orientation evidence="15">Cytoplasmic side</orientation>
    </subcellularLocation>
</comment>
<evidence type="ECO:0000256" key="10">
    <source>
        <dbReference type="ARBA" id="ARBA00022759"/>
    </source>
</evidence>
<dbReference type="GO" id="GO:0006402">
    <property type="term" value="P:mRNA catabolic process"/>
    <property type="evidence" value="ECO:0007669"/>
    <property type="project" value="UniProtKB-UniRule"/>
</dbReference>
<comment type="subunit">
    <text evidence="15">Homotetramer formed by a dimer of dimers.</text>
</comment>
<evidence type="ECO:0000256" key="8">
    <source>
        <dbReference type="ARBA" id="ARBA00022723"/>
    </source>
</evidence>
<evidence type="ECO:0000256" key="7">
    <source>
        <dbReference type="ARBA" id="ARBA00022722"/>
    </source>
</evidence>
<feature type="region of interest" description="Required for zinc-mediated homotetramerization and catalytic activity" evidence="15">
    <location>
        <begin position="478"/>
        <end position="481"/>
    </location>
</feature>
<reference evidence="18 19" key="1">
    <citation type="submission" date="2020-08" db="EMBL/GenBank/DDBJ databases">
        <title>Genome sequencing of Purple Non-Sulfur Bacteria from various extreme environments.</title>
        <authorList>
            <person name="Mayer M."/>
        </authorList>
    </citation>
    <scope>NUCLEOTIDE SEQUENCE [LARGE SCALE GENOMIC DNA]</scope>
    <source>
        <strain evidence="18 19">JA135</strain>
    </source>
</reference>
<feature type="compositionally biased region" description="Acidic residues" evidence="16">
    <location>
        <begin position="860"/>
        <end position="869"/>
    </location>
</feature>
<dbReference type="PANTHER" id="PTHR30001:SF1">
    <property type="entry name" value="RIBONUCLEASE E_G-LIKE PROTEIN, CHLOROPLASTIC"/>
    <property type="match status" value="1"/>
</dbReference>
<dbReference type="InterPro" id="IPR028878">
    <property type="entry name" value="RNase_E"/>
</dbReference>
<gene>
    <name evidence="15" type="primary">rne</name>
    <name evidence="18" type="ORF">GGD88_000182</name>
</gene>
<keyword evidence="10 15" id="KW-0255">Endonuclease</keyword>
<dbReference type="GO" id="GO:0019843">
    <property type="term" value="F:rRNA binding"/>
    <property type="evidence" value="ECO:0007669"/>
    <property type="project" value="UniProtKB-KW"/>
</dbReference>
<evidence type="ECO:0000256" key="2">
    <source>
        <dbReference type="ARBA" id="ARBA00022475"/>
    </source>
</evidence>
<evidence type="ECO:0000256" key="1">
    <source>
        <dbReference type="ARBA" id="ARBA00005663"/>
    </source>
</evidence>